<comment type="caution">
    <text evidence="1">The sequence shown here is derived from an EMBL/GenBank/DDBJ whole genome shotgun (WGS) entry which is preliminary data.</text>
</comment>
<evidence type="ECO:0000313" key="2">
    <source>
        <dbReference type="Proteomes" id="UP000727407"/>
    </source>
</evidence>
<keyword evidence="1" id="KW-0969">Cilium</keyword>
<name>A0A8J4UH59_CLAMG</name>
<keyword evidence="1" id="KW-0282">Flagellum</keyword>
<feature type="non-terminal residue" evidence="1">
    <location>
        <position position="51"/>
    </location>
</feature>
<keyword evidence="1" id="KW-0966">Cell projection</keyword>
<keyword evidence="2" id="KW-1185">Reference proteome</keyword>
<protein>
    <submittedName>
        <fullName evidence="1">Flagellar L-ring protein</fullName>
    </submittedName>
</protein>
<proteinExistence type="predicted"/>
<sequence length="51" mass="5637">MLWWCCAKKVNGCDTHPHGAQSGFGSRFNFWHNVEEDDEFSGCSSAPDSAS</sequence>
<organism evidence="1 2">
    <name type="scientific">Clarias magur</name>
    <name type="common">Asian catfish</name>
    <name type="synonym">Macropteronotus magur</name>
    <dbReference type="NCBI Taxonomy" id="1594786"/>
    <lineage>
        <taxon>Eukaryota</taxon>
        <taxon>Metazoa</taxon>
        <taxon>Chordata</taxon>
        <taxon>Craniata</taxon>
        <taxon>Vertebrata</taxon>
        <taxon>Euteleostomi</taxon>
        <taxon>Actinopterygii</taxon>
        <taxon>Neopterygii</taxon>
        <taxon>Teleostei</taxon>
        <taxon>Ostariophysi</taxon>
        <taxon>Siluriformes</taxon>
        <taxon>Clariidae</taxon>
        <taxon>Clarias</taxon>
    </lineage>
</organism>
<reference evidence="1" key="1">
    <citation type="submission" date="2020-07" db="EMBL/GenBank/DDBJ databases">
        <title>Clarias magur genome sequencing, assembly and annotation.</title>
        <authorList>
            <person name="Kushwaha B."/>
            <person name="Kumar R."/>
            <person name="Das P."/>
            <person name="Joshi C.G."/>
            <person name="Kumar D."/>
            <person name="Nagpure N.S."/>
            <person name="Pandey M."/>
            <person name="Agarwal S."/>
            <person name="Srivastava S."/>
            <person name="Singh M."/>
            <person name="Sahoo L."/>
            <person name="Jayasankar P."/>
            <person name="Meher P.K."/>
            <person name="Koringa P.G."/>
            <person name="Iquebal M.A."/>
            <person name="Das S.P."/>
            <person name="Bit A."/>
            <person name="Patnaik S."/>
            <person name="Patel N."/>
            <person name="Shah T.M."/>
            <person name="Hinsu A."/>
            <person name="Jena J.K."/>
        </authorList>
    </citation>
    <scope>NUCLEOTIDE SEQUENCE</scope>
    <source>
        <strain evidence="1">CIFAMagur01</strain>
        <tissue evidence="1">Testis</tissue>
    </source>
</reference>
<evidence type="ECO:0000313" key="1">
    <source>
        <dbReference type="EMBL" id="KAF5895132.1"/>
    </source>
</evidence>
<accession>A0A8J4UH59</accession>
<dbReference type="EMBL" id="QNUK01000339">
    <property type="protein sequence ID" value="KAF5895132.1"/>
    <property type="molecule type" value="Genomic_DNA"/>
</dbReference>
<dbReference type="AlphaFoldDB" id="A0A8J4UH59"/>
<dbReference type="Proteomes" id="UP000727407">
    <property type="component" value="Unassembled WGS sequence"/>
</dbReference>
<gene>
    <name evidence="1" type="primary">flgH</name>
    <name evidence="1" type="ORF">DAT39_015155</name>
</gene>